<gene>
    <name evidence="1" type="ORF">DFR42_10444</name>
</gene>
<protein>
    <submittedName>
        <fullName evidence="1">Uncharacterized protein</fullName>
    </submittedName>
</protein>
<dbReference type="AlphaFoldDB" id="A0A318J6D4"/>
<keyword evidence="2" id="KW-1185">Reference proteome</keyword>
<dbReference type="EMBL" id="QJKB01000004">
    <property type="protein sequence ID" value="PXX43044.1"/>
    <property type="molecule type" value="Genomic_DNA"/>
</dbReference>
<evidence type="ECO:0000313" key="1">
    <source>
        <dbReference type="EMBL" id="PXX43044.1"/>
    </source>
</evidence>
<sequence length="119" mass="13893">MRVYPMASIREHSSKTVLISFRNGTYWEEWQLRFNCGKKQNKPVKFFSTRTWRSDVLITICPYASFNFDSDSMIAAEANFIATMRENEGEVFQSSIKIVKDLESRFGYEPVSATRKGWV</sequence>
<proteinExistence type="predicted"/>
<accession>A0A318J6D4</accession>
<reference evidence="1 2" key="1">
    <citation type="submission" date="2018-05" db="EMBL/GenBank/DDBJ databases">
        <title>Genomic Encyclopedia of Type Strains, Phase IV (KMG-IV): sequencing the most valuable type-strain genomes for metagenomic binning, comparative biology and taxonomic classification.</title>
        <authorList>
            <person name="Goeker M."/>
        </authorList>
    </citation>
    <scope>NUCLEOTIDE SEQUENCE [LARGE SCALE GENOMIC DNA]</scope>
    <source>
        <strain evidence="1 2">DSM 19792</strain>
    </source>
</reference>
<comment type="caution">
    <text evidence="1">The sequence shown here is derived from an EMBL/GenBank/DDBJ whole genome shotgun (WGS) entry which is preliminary data.</text>
</comment>
<dbReference type="Proteomes" id="UP000247792">
    <property type="component" value="Unassembled WGS sequence"/>
</dbReference>
<organism evidence="1 2">
    <name type="scientific">Undibacterium pigrum</name>
    <dbReference type="NCBI Taxonomy" id="401470"/>
    <lineage>
        <taxon>Bacteria</taxon>
        <taxon>Pseudomonadati</taxon>
        <taxon>Pseudomonadota</taxon>
        <taxon>Betaproteobacteria</taxon>
        <taxon>Burkholderiales</taxon>
        <taxon>Oxalobacteraceae</taxon>
        <taxon>Undibacterium</taxon>
    </lineage>
</organism>
<evidence type="ECO:0000313" key="2">
    <source>
        <dbReference type="Proteomes" id="UP000247792"/>
    </source>
</evidence>
<name>A0A318J6D4_9BURK</name>